<keyword evidence="14 22" id="KW-0573">Peptidoglycan synthesis</keyword>
<keyword evidence="9 25" id="KW-0479">Metal-binding</keyword>
<dbReference type="GO" id="GO:0005829">
    <property type="term" value="C:cytosol"/>
    <property type="evidence" value="ECO:0007669"/>
    <property type="project" value="TreeGrafter"/>
</dbReference>
<dbReference type="InterPro" id="IPR011127">
    <property type="entry name" value="Dala_Dala_lig_N"/>
</dbReference>
<keyword evidence="16 22" id="KW-0961">Cell wall biogenesis/degradation</keyword>
<name>A0A424YAZ2_9FIRM</name>
<keyword evidence="7 22" id="KW-0963">Cytoplasm</keyword>
<dbReference type="PIRSF" id="PIRSF039102">
    <property type="entry name" value="Ddl/VanB"/>
    <property type="match status" value="1"/>
</dbReference>
<dbReference type="InterPro" id="IPR011095">
    <property type="entry name" value="Dala_Dala_lig_C"/>
</dbReference>
<feature type="active site" evidence="23">
    <location>
        <position position="330"/>
    </location>
</feature>
<dbReference type="EC" id="6.3.2.4" evidence="6 22"/>
<evidence type="ECO:0000313" key="29">
    <source>
        <dbReference type="Proteomes" id="UP000285138"/>
    </source>
</evidence>
<evidence type="ECO:0000256" key="13">
    <source>
        <dbReference type="ARBA" id="ARBA00022960"/>
    </source>
</evidence>
<comment type="caution">
    <text evidence="28">The sequence shown here is derived from an EMBL/GenBank/DDBJ whole genome shotgun (WGS) entry which is preliminary data.</text>
</comment>
<feature type="binding site" evidence="25">
    <location>
        <position position="305"/>
    </location>
    <ligand>
        <name>Mg(2+)</name>
        <dbReference type="ChEBI" id="CHEBI:18420"/>
        <label>1</label>
    </ligand>
</feature>
<dbReference type="FunFam" id="3.30.1490.20:FF:000007">
    <property type="entry name" value="D-alanine--D-alanine ligase"/>
    <property type="match status" value="1"/>
</dbReference>
<dbReference type="NCBIfam" id="NF002378">
    <property type="entry name" value="PRK01372.1"/>
    <property type="match status" value="1"/>
</dbReference>
<keyword evidence="8 22" id="KW-0436">Ligase</keyword>
<feature type="binding site" evidence="24">
    <location>
        <begin position="187"/>
        <end position="189"/>
    </location>
    <ligand>
        <name>ATP</name>
        <dbReference type="ChEBI" id="CHEBI:30616"/>
    </ligand>
</feature>
<keyword evidence="12 25" id="KW-0460">Magnesium</keyword>
<dbReference type="AlphaFoldDB" id="A0A424YAZ2"/>
<evidence type="ECO:0000256" key="5">
    <source>
        <dbReference type="ARBA" id="ARBA00010871"/>
    </source>
</evidence>
<evidence type="ECO:0000256" key="7">
    <source>
        <dbReference type="ARBA" id="ARBA00022490"/>
    </source>
</evidence>
<evidence type="ECO:0000256" key="18">
    <source>
        <dbReference type="ARBA" id="ARBA00060592"/>
    </source>
</evidence>
<feature type="binding site" evidence="25">
    <location>
        <position position="319"/>
    </location>
    <ligand>
        <name>Mg(2+)</name>
        <dbReference type="ChEBI" id="CHEBI:18420"/>
        <label>2</label>
    </ligand>
</feature>
<comment type="similarity">
    <text evidence="5 22">Belongs to the D-alanine--D-alanine ligase family.</text>
</comment>
<evidence type="ECO:0000256" key="1">
    <source>
        <dbReference type="ARBA" id="ARBA00001936"/>
    </source>
</evidence>
<keyword evidence="13 22" id="KW-0133">Cell shape</keyword>
<feature type="active site" evidence="23">
    <location>
        <position position="15"/>
    </location>
</feature>
<feature type="domain" description="ATP-grasp" evidence="27">
    <location>
        <begin position="146"/>
        <end position="352"/>
    </location>
</feature>
<dbReference type="UniPathway" id="UPA00219"/>
<dbReference type="PROSITE" id="PS50975">
    <property type="entry name" value="ATP_GRASP"/>
    <property type="match status" value="1"/>
</dbReference>
<evidence type="ECO:0000256" key="17">
    <source>
        <dbReference type="ARBA" id="ARBA00047614"/>
    </source>
</evidence>
<dbReference type="GO" id="GO:0008716">
    <property type="term" value="F:D-alanine-D-alanine ligase activity"/>
    <property type="evidence" value="ECO:0007669"/>
    <property type="project" value="UniProtKB-UniRule"/>
</dbReference>
<feature type="binding site" evidence="24">
    <location>
        <begin position="225"/>
        <end position="232"/>
    </location>
    <ligand>
        <name>ATP</name>
        <dbReference type="ChEBI" id="CHEBI:30616"/>
    </ligand>
</feature>
<evidence type="ECO:0000256" key="14">
    <source>
        <dbReference type="ARBA" id="ARBA00022984"/>
    </source>
</evidence>
<dbReference type="Gene3D" id="3.40.50.20">
    <property type="match status" value="1"/>
</dbReference>
<accession>A0A424YAZ2</accession>
<dbReference type="EMBL" id="QZAA01000231">
    <property type="protein sequence ID" value="RQD73930.1"/>
    <property type="molecule type" value="Genomic_DNA"/>
</dbReference>
<feature type="binding site" evidence="24">
    <location>
        <begin position="318"/>
        <end position="319"/>
    </location>
    <ligand>
        <name>ATP</name>
        <dbReference type="ChEBI" id="CHEBI:30616"/>
    </ligand>
</feature>
<dbReference type="InterPro" id="IPR011761">
    <property type="entry name" value="ATP-grasp"/>
</dbReference>
<evidence type="ECO:0000256" key="8">
    <source>
        <dbReference type="ARBA" id="ARBA00022598"/>
    </source>
</evidence>
<dbReference type="InterPro" id="IPR016185">
    <property type="entry name" value="PreATP-grasp_dom_sf"/>
</dbReference>
<comment type="function">
    <text evidence="2 22">Cell wall formation.</text>
</comment>
<comment type="catalytic activity">
    <reaction evidence="17 22">
        <text>2 D-alanine + ATP = D-alanyl-D-alanine + ADP + phosphate + H(+)</text>
        <dbReference type="Rhea" id="RHEA:11224"/>
        <dbReference type="ChEBI" id="CHEBI:15378"/>
        <dbReference type="ChEBI" id="CHEBI:30616"/>
        <dbReference type="ChEBI" id="CHEBI:43474"/>
        <dbReference type="ChEBI" id="CHEBI:57416"/>
        <dbReference type="ChEBI" id="CHEBI:57822"/>
        <dbReference type="ChEBI" id="CHEBI:456216"/>
        <dbReference type="EC" id="6.3.2.4"/>
    </reaction>
</comment>
<comment type="cofactor">
    <cofactor evidence="25">
        <name>Mg(2+)</name>
        <dbReference type="ChEBI" id="CHEBI:18420"/>
    </cofactor>
    <cofactor evidence="25">
        <name>Mn(2+)</name>
        <dbReference type="ChEBI" id="CHEBI:29035"/>
    </cofactor>
    <text evidence="25">Binds 2 magnesium or manganese ions per subunit.</text>
</comment>
<evidence type="ECO:0000256" key="23">
    <source>
        <dbReference type="PIRSR" id="PIRSR039102-1"/>
    </source>
</evidence>
<evidence type="ECO:0000256" key="20">
    <source>
        <dbReference type="ARBA" id="ARBA00076288"/>
    </source>
</evidence>
<dbReference type="SUPFAM" id="SSF52440">
    <property type="entry name" value="PreATP-grasp domain"/>
    <property type="match status" value="1"/>
</dbReference>
<dbReference type="InterPro" id="IPR005905">
    <property type="entry name" value="D_ala_D_ala"/>
</dbReference>
<dbReference type="InterPro" id="IPR013815">
    <property type="entry name" value="ATP_grasp_subdomain_1"/>
</dbReference>
<evidence type="ECO:0000256" key="16">
    <source>
        <dbReference type="ARBA" id="ARBA00023316"/>
    </source>
</evidence>
<comment type="subcellular location">
    <subcellularLocation>
        <location evidence="3 22">Cytoplasm</location>
    </subcellularLocation>
</comment>
<evidence type="ECO:0000256" key="12">
    <source>
        <dbReference type="ARBA" id="ARBA00022842"/>
    </source>
</evidence>
<evidence type="ECO:0000256" key="22">
    <source>
        <dbReference type="HAMAP-Rule" id="MF_00047"/>
    </source>
</evidence>
<keyword evidence="11 26" id="KW-0067">ATP-binding</keyword>
<comment type="cofactor">
    <cofactor evidence="1">
        <name>Mn(2+)</name>
        <dbReference type="ChEBI" id="CHEBI:29035"/>
    </cofactor>
</comment>
<evidence type="ECO:0000259" key="27">
    <source>
        <dbReference type="PROSITE" id="PS50975"/>
    </source>
</evidence>
<comment type="pathway">
    <text evidence="4 22">Cell wall biogenesis; peptidoglycan biosynthesis.</text>
</comment>
<feature type="binding site" evidence="25">
    <location>
        <position position="319"/>
    </location>
    <ligand>
        <name>Mg(2+)</name>
        <dbReference type="ChEBI" id="CHEBI:18420"/>
        <label>1</label>
    </ligand>
</feature>
<dbReference type="InterPro" id="IPR000291">
    <property type="entry name" value="D-Ala_lig_Van_CS"/>
</dbReference>
<evidence type="ECO:0000256" key="21">
    <source>
        <dbReference type="ARBA" id="ARBA00077154"/>
    </source>
</evidence>
<dbReference type="GO" id="GO:0008360">
    <property type="term" value="P:regulation of cell shape"/>
    <property type="evidence" value="ECO:0007669"/>
    <property type="project" value="UniProtKB-KW"/>
</dbReference>
<comment type="pathway">
    <text evidence="18">Glycan biosynthesis.</text>
</comment>
<evidence type="ECO:0000256" key="3">
    <source>
        <dbReference type="ARBA" id="ARBA00004496"/>
    </source>
</evidence>
<keyword evidence="10 24" id="KW-0547">Nucleotide-binding</keyword>
<dbReference type="NCBIfam" id="NF002528">
    <property type="entry name" value="PRK01966.1-4"/>
    <property type="match status" value="1"/>
</dbReference>
<dbReference type="PROSITE" id="PS00843">
    <property type="entry name" value="DALA_DALA_LIGASE_1"/>
    <property type="match status" value="1"/>
</dbReference>
<dbReference type="Pfam" id="PF07478">
    <property type="entry name" value="Dala_Dala_lig_C"/>
    <property type="match status" value="1"/>
</dbReference>
<dbReference type="SUPFAM" id="SSF56059">
    <property type="entry name" value="Glutathione synthetase ATP-binding domain-like"/>
    <property type="match status" value="1"/>
</dbReference>
<feature type="binding site" evidence="24">
    <location>
        <begin position="195"/>
        <end position="196"/>
    </location>
    <ligand>
        <name>ATP</name>
        <dbReference type="ChEBI" id="CHEBI:30616"/>
    </ligand>
</feature>
<dbReference type="GO" id="GO:0071555">
    <property type="term" value="P:cell wall organization"/>
    <property type="evidence" value="ECO:0007669"/>
    <property type="project" value="UniProtKB-KW"/>
</dbReference>
<dbReference type="Gene3D" id="3.30.1490.20">
    <property type="entry name" value="ATP-grasp fold, A domain"/>
    <property type="match status" value="1"/>
</dbReference>
<evidence type="ECO:0000256" key="10">
    <source>
        <dbReference type="ARBA" id="ARBA00022741"/>
    </source>
</evidence>
<evidence type="ECO:0000256" key="9">
    <source>
        <dbReference type="ARBA" id="ARBA00022723"/>
    </source>
</evidence>
<dbReference type="PANTHER" id="PTHR23132">
    <property type="entry name" value="D-ALANINE--D-ALANINE LIGASE"/>
    <property type="match status" value="1"/>
</dbReference>
<dbReference type="GO" id="GO:0046872">
    <property type="term" value="F:metal ion binding"/>
    <property type="evidence" value="ECO:0007669"/>
    <property type="project" value="UniProtKB-KW"/>
</dbReference>
<protein>
    <recommendedName>
        <fullName evidence="19 22">D-alanine--D-alanine ligase</fullName>
        <ecNumber evidence="6 22">6.3.2.4</ecNumber>
    </recommendedName>
    <alternativeName>
        <fullName evidence="21 22">D-Ala-D-Ala ligase</fullName>
    </alternativeName>
    <alternativeName>
        <fullName evidence="20 22">D-alanylalanine synthetase</fullName>
    </alternativeName>
</protein>
<proteinExistence type="inferred from homology"/>
<evidence type="ECO:0000256" key="4">
    <source>
        <dbReference type="ARBA" id="ARBA00004752"/>
    </source>
</evidence>
<dbReference type="FunFam" id="3.30.470.20:FF:000008">
    <property type="entry name" value="D-alanine--D-alanine ligase"/>
    <property type="match status" value="1"/>
</dbReference>
<evidence type="ECO:0000313" key="28">
    <source>
        <dbReference type="EMBL" id="RQD73930.1"/>
    </source>
</evidence>
<evidence type="ECO:0000256" key="6">
    <source>
        <dbReference type="ARBA" id="ARBA00012216"/>
    </source>
</evidence>
<sequence>MKLKVGVLCGGRSGEHEVSLKSAASIIGALDKEKYDITPIGITRGGTWFTGDNIIEDLSQGKSLENNDPIAIIPDPKAGGFIRLPWKGKGRQASQEVEKLEVVFPVLHGPYGEDGTVQGLLELAGIPYVGPGVLAASAGMDKVIMKMVFQQRGLPVGKYLYFLRKEWARDREFYLDKVEKELGYPSFIKPCNLGSSVGISKAKNREELIQGIEEAGRYDRKIVIEEYIPGREIEVSVLGNDEPLASVPGEVVPSNEFYDYRAKYLDDRSLLYIPAELESSLAARVQDMAVESFKALDGSGMGRVDFFVEEERKRIIINEINTIPGFTQVSMYPKLWEASGVSYQELLDRLINLARERFKEREQLKTTVDL</sequence>
<dbReference type="Proteomes" id="UP000285138">
    <property type="component" value="Unassembled WGS sequence"/>
</dbReference>
<feature type="binding site" evidence="24">
    <location>
        <position position="142"/>
    </location>
    <ligand>
        <name>ATP</name>
        <dbReference type="ChEBI" id="CHEBI:30616"/>
    </ligand>
</feature>
<organism evidence="28 29">
    <name type="scientific">Candidatus Syntrophonatronum acetioxidans</name>
    <dbReference type="NCBI Taxonomy" id="1795816"/>
    <lineage>
        <taxon>Bacteria</taxon>
        <taxon>Bacillati</taxon>
        <taxon>Bacillota</taxon>
        <taxon>Clostridia</taxon>
        <taxon>Eubacteriales</taxon>
        <taxon>Syntrophomonadaceae</taxon>
        <taxon>Candidatus Syntrophonatronum</taxon>
    </lineage>
</organism>
<dbReference type="NCBIfam" id="NF002526">
    <property type="entry name" value="PRK01966.1-2"/>
    <property type="match status" value="1"/>
</dbReference>
<keyword evidence="15 25" id="KW-0464">Manganese</keyword>
<gene>
    <name evidence="22" type="primary">ddl</name>
    <name evidence="28" type="ORF">D5R97_08660</name>
</gene>
<feature type="binding site" evidence="25">
    <location>
        <position position="321"/>
    </location>
    <ligand>
        <name>Mg(2+)</name>
        <dbReference type="ChEBI" id="CHEBI:18420"/>
        <label>2</label>
    </ligand>
</feature>
<evidence type="ECO:0000256" key="15">
    <source>
        <dbReference type="ARBA" id="ARBA00023211"/>
    </source>
</evidence>
<dbReference type="GO" id="GO:0009252">
    <property type="term" value="P:peptidoglycan biosynthetic process"/>
    <property type="evidence" value="ECO:0007669"/>
    <property type="project" value="UniProtKB-UniRule"/>
</dbReference>
<dbReference type="NCBIfam" id="TIGR01205">
    <property type="entry name" value="D_ala_D_alaTIGR"/>
    <property type="match status" value="1"/>
</dbReference>
<evidence type="ECO:0000256" key="24">
    <source>
        <dbReference type="PIRSR" id="PIRSR039102-2"/>
    </source>
</evidence>
<evidence type="ECO:0000256" key="11">
    <source>
        <dbReference type="ARBA" id="ARBA00022840"/>
    </source>
</evidence>
<reference evidence="28 29" key="1">
    <citation type="submission" date="2018-08" db="EMBL/GenBank/DDBJ databases">
        <title>The metabolism and importance of syntrophic acetate oxidation coupled to methane or sulfide production in haloalkaline environments.</title>
        <authorList>
            <person name="Timmers P.H.A."/>
            <person name="Vavourakis C.D."/>
            <person name="Sorokin D.Y."/>
            <person name="Sinninghe Damste J.S."/>
            <person name="Muyzer G."/>
            <person name="Stams A.J.M."/>
            <person name="Plugge C.M."/>
        </authorList>
    </citation>
    <scope>NUCLEOTIDE SEQUENCE [LARGE SCALE GENOMIC DNA]</scope>
    <source>
        <strain evidence="28">MSAO_Bac1</strain>
    </source>
</reference>
<dbReference type="Pfam" id="PF01820">
    <property type="entry name" value="Dala_Dala_lig_N"/>
    <property type="match status" value="1"/>
</dbReference>
<dbReference type="Gene3D" id="3.30.470.20">
    <property type="entry name" value="ATP-grasp fold, B domain"/>
    <property type="match status" value="1"/>
</dbReference>
<evidence type="ECO:0000256" key="19">
    <source>
        <dbReference type="ARBA" id="ARBA00068427"/>
    </source>
</evidence>
<dbReference type="HAMAP" id="MF_00047">
    <property type="entry name" value="Dala_Dala_lig"/>
    <property type="match status" value="1"/>
</dbReference>
<dbReference type="GO" id="GO:0005524">
    <property type="term" value="F:ATP binding"/>
    <property type="evidence" value="ECO:0007669"/>
    <property type="project" value="UniProtKB-UniRule"/>
</dbReference>
<evidence type="ECO:0000256" key="25">
    <source>
        <dbReference type="PIRSR" id="PIRSR039102-3"/>
    </source>
</evidence>
<feature type="active site" evidence="23">
    <location>
        <position position="195"/>
    </location>
</feature>
<evidence type="ECO:0000256" key="2">
    <source>
        <dbReference type="ARBA" id="ARBA00003921"/>
    </source>
</evidence>
<evidence type="ECO:0000256" key="26">
    <source>
        <dbReference type="PROSITE-ProRule" id="PRU00409"/>
    </source>
</evidence>
<dbReference type="PROSITE" id="PS00844">
    <property type="entry name" value="DALA_DALA_LIGASE_2"/>
    <property type="match status" value="1"/>
</dbReference>
<dbReference type="PANTHER" id="PTHR23132:SF25">
    <property type="entry name" value="D-ALANINE--D-ALANINE LIGASE A"/>
    <property type="match status" value="1"/>
</dbReference>